<dbReference type="PANTHER" id="PTHR43377:SF1">
    <property type="entry name" value="BILIVERDIN REDUCTASE A"/>
    <property type="match status" value="1"/>
</dbReference>
<name>A0A1U9NP51_9BACT</name>
<sequence>MVKIGIVGLGFMGKMHYGCYSSLDNAKIIAICDIDENRFKNTGETAGNIAGAEGELDLSDKTLYTDFDEMVEKEDLDGISICLPTYLHPEYTKKALKAGLNVLCEKPMALSTELCEEMVAAANDAGKRLQIGQCIRFWPEYVKLKEMIESKEYGELKVLTFQRLALTPTTGWQNWYLDGNKSGGAALDLHIHDSDFVQYVFGMPKAVVTTGMTGPTGDYDHMVTQYRYDDDKVITAEGGWMMQASWGFEMSFNAVFEKATVSFDVTKDPMFRVCPADGDQFTPDVLPGTGYSQEIAHFVNAIAGEDVPEITTSQASKESVRLVLAEKESAKTGSKVEL</sequence>
<proteinExistence type="predicted"/>
<feature type="domain" description="Gfo/Idh/MocA-like oxidoreductase N-terminal" evidence="1">
    <location>
        <begin position="2"/>
        <end position="132"/>
    </location>
</feature>
<dbReference type="EMBL" id="CP019791">
    <property type="protein sequence ID" value="AQT69514.1"/>
    <property type="molecule type" value="Genomic_DNA"/>
</dbReference>
<protein>
    <submittedName>
        <fullName evidence="3">Putative oxidoreductase YcjS</fullName>
        <ecNumber evidence="3">1.-.-.-</ecNumber>
    </submittedName>
</protein>
<dbReference type="Gene3D" id="3.30.360.10">
    <property type="entry name" value="Dihydrodipicolinate Reductase, domain 2"/>
    <property type="match status" value="1"/>
</dbReference>
<dbReference type="KEGG" id="alus:STSP2_02705"/>
<dbReference type="InterPro" id="IPR051450">
    <property type="entry name" value="Gfo/Idh/MocA_Oxidoreductases"/>
</dbReference>
<dbReference type="InterPro" id="IPR000683">
    <property type="entry name" value="Gfo/Idh/MocA-like_OxRdtase_N"/>
</dbReference>
<dbReference type="Gene3D" id="3.40.50.720">
    <property type="entry name" value="NAD(P)-binding Rossmann-like Domain"/>
    <property type="match status" value="1"/>
</dbReference>
<keyword evidence="4" id="KW-1185">Reference proteome</keyword>
<evidence type="ECO:0000313" key="4">
    <source>
        <dbReference type="Proteomes" id="UP000189674"/>
    </source>
</evidence>
<dbReference type="PANTHER" id="PTHR43377">
    <property type="entry name" value="BILIVERDIN REDUCTASE A"/>
    <property type="match status" value="1"/>
</dbReference>
<gene>
    <name evidence="3" type="primary">ycjS_2</name>
    <name evidence="3" type="ORF">STSP2_02705</name>
</gene>
<keyword evidence="3" id="KW-0560">Oxidoreductase</keyword>
<dbReference type="InterPro" id="IPR036291">
    <property type="entry name" value="NAD(P)-bd_dom_sf"/>
</dbReference>
<dbReference type="EC" id="1.-.-.-" evidence="3"/>
<dbReference type="STRING" id="1936003.STSP2_02705"/>
<dbReference type="OrthoDB" id="9783105at2"/>
<evidence type="ECO:0000259" key="2">
    <source>
        <dbReference type="Pfam" id="PF22725"/>
    </source>
</evidence>
<organism evidence="3 4">
    <name type="scientific">Anaerohalosphaera lusitana</name>
    <dbReference type="NCBI Taxonomy" id="1936003"/>
    <lineage>
        <taxon>Bacteria</taxon>
        <taxon>Pseudomonadati</taxon>
        <taxon>Planctomycetota</taxon>
        <taxon>Phycisphaerae</taxon>
        <taxon>Sedimentisphaerales</taxon>
        <taxon>Anaerohalosphaeraceae</taxon>
        <taxon>Anaerohalosphaera</taxon>
    </lineage>
</organism>
<dbReference type="AlphaFoldDB" id="A0A1U9NP51"/>
<dbReference type="RefSeq" id="WP_146663195.1">
    <property type="nucleotide sequence ID" value="NZ_CP019791.1"/>
</dbReference>
<accession>A0A1U9NP51</accession>
<dbReference type="Proteomes" id="UP000189674">
    <property type="component" value="Chromosome"/>
</dbReference>
<dbReference type="GO" id="GO:0000166">
    <property type="term" value="F:nucleotide binding"/>
    <property type="evidence" value="ECO:0007669"/>
    <property type="project" value="InterPro"/>
</dbReference>
<dbReference type="GO" id="GO:0016491">
    <property type="term" value="F:oxidoreductase activity"/>
    <property type="evidence" value="ECO:0007669"/>
    <property type="project" value="UniProtKB-KW"/>
</dbReference>
<evidence type="ECO:0000259" key="1">
    <source>
        <dbReference type="Pfam" id="PF01408"/>
    </source>
</evidence>
<dbReference type="InterPro" id="IPR055170">
    <property type="entry name" value="GFO_IDH_MocA-like_dom"/>
</dbReference>
<dbReference type="SUPFAM" id="SSF55347">
    <property type="entry name" value="Glyceraldehyde-3-phosphate dehydrogenase-like, C-terminal domain"/>
    <property type="match status" value="1"/>
</dbReference>
<evidence type="ECO:0000313" key="3">
    <source>
        <dbReference type="EMBL" id="AQT69514.1"/>
    </source>
</evidence>
<dbReference type="Pfam" id="PF22725">
    <property type="entry name" value="GFO_IDH_MocA_C3"/>
    <property type="match status" value="1"/>
</dbReference>
<dbReference type="SUPFAM" id="SSF51735">
    <property type="entry name" value="NAD(P)-binding Rossmann-fold domains"/>
    <property type="match status" value="1"/>
</dbReference>
<feature type="domain" description="GFO/IDH/MocA-like oxidoreductase" evidence="2">
    <location>
        <begin position="141"/>
        <end position="260"/>
    </location>
</feature>
<reference evidence="4" key="1">
    <citation type="submission" date="2017-02" db="EMBL/GenBank/DDBJ databases">
        <title>Comparative genomics and description of representatives of a novel lineage of planctomycetes thriving in anoxic sediments.</title>
        <authorList>
            <person name="Spring S."/>
            <person name="Bunk B."/>
            <person name="Sproer C."/>
        </authorList>
    </citation>
    <scope>NUCLEOTIDE SEQUENCE [LARGE SCALE GENOMIC DNA]</scope>
    <source>
        <strain evidence="4">ST-NAGAB-D1</strain>
    </source>
</reference>
<dbReference type="Pfam" id="PF01408">
    <property type="entry name" value="GFO_IDH_MocA"/>
    <property type="match status" value="1"/>
</dbReference>